<dbReference type="EnsemblBacteria" id="AAB84922">
    <property type="protein sequence ID" value="AAB84922"/>
    <property type="gene ID" value="MTH_416"/>
</dbReference>
<dbReference type="SUPFAM" id="SSF55021">
    <property type="entry name" value="ACT-like"/>
    <property type="match status" value="1"/>
</dbReference>
<dbReference type="PaxDb" id="187420-MTH_416"/>
<accession>O26516</accession>
<dbReference type="KEGG" id="mth:MTH_416"/>
<dbReference type="SMR" id="O26516"/>
<dbReference type="InParanoid" id="O26516"/>
<dbReference type="PIR" id="B69154">
    <property type="entry name" value="B69154"/>
</dbReference>
<dbReference type="FunCoup" id="O26516">
    <property type="interactions" value="6"/>
</dbReference>
<dbReference type="InterPro" id="IPR002912">
    <property type="entry name" value="ACT_dom"/>
</dbReference>
<reference evidence="2 3" key="1">
    <citation type="journal article" date="1997" name="J. Bacteriol.">
        <title>Complete genome sequence of Methanobacterium thermoautotrophicum deltaH: functional analysis and comparative genomics.</title>
        <authorList>
            <person name="Smith D.R."/>
            <person name="Doucette-Stamm L.A."/>
            <person name="Deloughery C."/>
            <person name="Lee H.-M."/>
            <person name="Dubois J."/>
            <person name="Aldredge T."/>
            <person name="Bashirzadeh R."/>
            <person name="Blakely D."/>
            <person name="Cook R."/>
            <person name="Gilbert K."/>
            <person name="Harrison D."/>
            <person name="Hoang L."/>
            <person name="Keagle P."/>
            <person name="Lumm W."/>
            <person name="Pothier B."/>
            <person name="Qiu D."/>
            <person name="Spadafora R."/>
            <person name="Vicare R."/>
            <person name="Wang Y."/>
            <person name="Wierzbowski J."/>
            <person name="Gibson R."/>
            <person name="Jiwani N."/>
            <person name="Caruso A."/>
            <person name="Bush D."/>
            <person name="Safer H."/>
            <person name="Patwell D."/>
            <person name="Prabhakar S."/>
            <person name="McDougall S."/>
            <person name="Shimer G."/>
            <person name="Goyal A."/>
            <person name="Pietrovski S."/>
            <person name="Church G.M."/>
            <person name="Daniels C.J."/>
            <person name="Mao J.-i."/>
            <person name="Rice P."/>
            <person name="Nolling J."/>
            <person name="Reeve J.N."/>
        </authorList>
    </citation>
    <scope>NUCLEOTIDE SEQUENCE [LARGE SCALE GENOMIC DNA]</scope>
    <source>
        <strain evidence="3">ATCC 29096 / DSM 1053 / JCM 10044 / NBRC 100330 / Delta H</strain>
    </source>
</reference>
<dbReference type="HOGENOM" id="CLU_094842_1_0_2"/>
<keyword evidence="3" id="KW-1185">Reference proteome</keyword>
<dbReference type="InterPro" id="IPR044561">
    <property type="entry name" value="ACT_ThrD-II-like"/>
</dbReference>
<dbReference type="Pfam" id="PF01842">
    <property type="entry name" value="ACT"/>
    <property type="match status" value="1"/>
</dbReference>
<organism evidence="2 3">
    <name type="scientific">Methanothermobacter thermautotrophicus (strain ATCC 29096 / DSM 1053 / JCM 10044 / NBRC 100330 / Delta H)</name>
    <name type="common">Methanobacterium thermoautotrophicum</name>
    <dbReference type="NCBI Taxonomy" id="187420"/>
    <lineage>
        <taxon>Archaea</taxon>
        <taxon>Methanobacteriati</taxon>
        <taxon>Methanobacteriota</taxon>
        <taxon>Methanomada group</taxon>
        <taxon>Methanobacteria</taxon>
        <taxon>Methanobacteriales</taxon>
        <taxon>Methanobacteriaceae</taxon>
        <taxon>Methanothermobacter</taxon>
    </lineage>
</organism>
<proteinExistence type="predicted"/>
<evidence type="ECO:0000313" key="3">
    <source>
        <dbReference type="Proteomes" id="UP000005223"/>
    </source>
</evidence>
<dbReference type="EMBL" id="AE000666">
    <property type="protein sequence ID" value="AAB84922.1"/>
    <property type="molecule type" value="Genomic_DNA"/>
</dbReference>
<name>O26516_METTH</name>
<dbReference type="AlphaFoldDB" id="O26516"/>
<gene>
    <name evidence="2" type="ordered locus">MTH_416</name>
</gene>
<dbReference type="STRING" id="187420.MTH_416"/>
<feature type="domain" description="ACT" evidence="1">
    <location>
        <begin position="7"/>
        <end position="83"/>
    </location>
</feature>
<evidence type="ECO:0000259" key="1">
    <source>
        <dbReference type="PROSITE" id="PS51671"/>
    </source>
</evidence>
<evidence type="ECO:0000313" key="2">
    <source>
        <dbReference type="EMBL" id="AAB84922.1"/>
    </source>
</evidence>
<dbReference type="Proteomes" id="UP000005223">
    <property type="component" value="Chromosome"/>
</dbReference>
<dbReference type="CDD" id="cd04886">
    <property type="entry name" value="ACT_ThrD-II-like"/>
    <property type="match status" value="1"/>
</dbReference>
<protein>
    <submittedName>
        <fullName evidence="2">Conserved protein</fullName>
    </submittedName>
</protein>
<dbReference type="PROSITE" id="PS51671">
    <property type="entry name" value="ACT"/>
    <property type="match status" value="1"/>
</dbReference>
<sequence>MFQMRLNLVIELRDAPGQLVSVLEPLGSTGVNIVTVIHERDREYGPVVPVQLTVEGDRETLDAAIGRLQEQGVNIIEMDGAPLREKFTTILIGDIAEGDLQETVEAVNSVQGASVLDLSLRMSEGRSAARITFEAEHGSRDEVLRRINEAAMERNLLLVSEV</sequence>
<dbReference type="InterPro" id="IPR045865">
    <property type="entry name" value="ACT-like_dom_sf"/>
</dbReference>